<dbReference type="Gene3D" id="3.30.565.10">
    <property type="entry name" value="Histidine kinase-like ATPase, C-terminal domain"/>
    <property type="match status" value="1"/>
</dbReference>
<dbReference type="Pfam" id="PF00512">
    <property type="entry name" value="HisKA"/>
    <property type="match status" value="1"/>
</dbReference>
<proteinExistence type="predicted"/>
<dbReference type="SMART" id="SM00388">
    <property type="entry name" value="HisKA"/>
    <property type="match status" value="1"/>
</dbReference>
<evidence type="ECO:0000313" key="12">
    <source>
        <dbReference type="EMBL" id="MDK2563720.1"/>
    </source>
</evidence>
<evidence type="ECO:0000256" key="5">
    <source>
        <dbReference type="ARBA" id="ARBA00022679"/>
    </source>
</evidence>
<dbReference type="PRINTS" id="PR01780">
    <property type="entry name" value="LANTIREGPROT"/>
</dbReference>
<keyword evidence="13" id="KW-1185">Reference proteome</keyword>
<keyword evidence="6" id="KW-0812">Transmembrane</keyword>
<keyword evidence="9" id="KW-0902">Two-component regulatory system</keyword>
<protein>
    <recommendedName>
        <fullName evidence="3">histidine kinase</fullName>
        <ecNumber evidence="3">2.7.13.3</ecNumber>
    </recommendedName>
</protein>
<evidence type="ECO:0000256" key="7">
    <source>
        <dbReference type="ARBA" id="ARBA00022777"/>
    </source>
</evidence>
<organism evidence="12 13">
    <name type="scientific">Romboutsia sedimentorum</name>
    <dbReference type="NCBI Taxonomy" id="1368474"/>
    <lineage>
        <taxon>Bacteria</taxon>
        <taxon>Bacillati</taxon>
        <taxon>Bacillota</taxon>
        <taxon>Clostridia</taxon>
        <taxon>Peptostreptococcales</taxon>
        <taxon>Peptostreptococcaceae</taxon>
        <taxon>Romboutsia</taxon>
    </lineage>
</organism>
<evidence type="ECO:0000259" key="11">
    <source>
        <dbReference type="PROSITE" id="PS50109"/>
    </source>
</evidence>
<dbReference type="Proteomes" id="UP001301012">
    <property type="component" value="Unassembled WGS sequence"/>
</dbReference>
<dbReference type="InterPro" id="IPR005467">
    <property type="entry name" value="His_kinase_dom"/>
</dbReference>
<dbReference type="InterPro" id="IPR003594">
    <property type="entry name" value="HATPase_dom"/>
</dbReference>
<dbReference type="Pfam" id="PF02518">
    <property type="entry name" value="HATPase_c"/>
    <property type="match status" value="1"/>
</dbReference>
<evidence type="ECO:0000256" key="6">
    <source>
        <dbReference type="ARBA" id="ARBA00022692"/>
    </source>
</evidence>
<comment type="catalytic activity">
    <reaction evidence="1">
        <text>ATP + protein L-histidine = ADP + protein N-phospho-L-histidine.</text>
        <dbReference type="EC" id="2.7.13.3"/>
    </reaction>
</comment>
<feature type="domain" description="Histidine kinase" evidence="11">
    <location>
        <begin position="89"/>
        <end position="301"/>
    </location>
</feature>
<evidence type="ECO:0000256" key="8">
    <source>
        <dbReference type="ARBA" id="ARBA00022989"/>
    </source>
</evidence>
<keyword evidence="5" id="KW-0808">Transferase</keyword>
<dbReference type="RefSeq" id="WP_284132657.1">
    <property type="nucleotide sequence ID" value="NZ_JASKYM010000003.1"/>
</dbReference>
<sequence>MELILIVLLVPSVYFSARFFLLSKNIKKVTDDFKEICEDRESNRKLKFESPDKNFENLLKEMNNYLEEAQVDKIKFIRREKEIRKEIENMSHDLRTPLTSIRGYLELVNDEITTEEEKREYISIVQRRSKGLQNLIQTFYDFSRLENNEYNMNIEVTDVNKELREQLLVFYNDFENKGIDVEINLDNNPVYIDLDKNAIERVFINLIQNVIKYSKTSFKLSLDKKDKEVVLSFTNDVYDLDKEECKLLFNRFYMKDASRNNQSSGLGLTITKLLVEGMGGNIEVEIEGDWIKFQVKFTELKM</sequence>
<evidence type="ECO:0000256" key="2">
    <source>
        <dbReference type="ARBA" id="ARBA00004141"/>
    </source>
</evidence>
<dbReference type="InterPro" id="IPR003661">
    <property type="entry name" value="HisK_dim/P_dom"/>
</dbReference>
<dbReference type="Gene3D" id="1.10.287.130">
    <property type="match status" value="1"/>
</dbReference>
<dbReference type="EMBL" id="JASKYM010000003">
    <property type="protein sequence ID" value="MDK2563720.1"/>
    <property type="molecule type" value="Genomic_DNA"/>
</dbReference>
<evidence type="ECO:0000256" key="9">
    <source>
        <dbReference type="ARBA" id="ARBA00023012"/>
    </source>
</evidence>
<dbReference type="EC" id="2.7.13.3" evidence="3"/>
<name>A0ABT7E9W8_9FIRM</name>
<dbReference type="PANTHER" id="PTHR45528">
    <property type="entry name" value="SENSOR HISTIDINE KINASE CPXA"/>
    <property type="match status" value="1"/>
</dbReference>
<evidence type="ECO:0000256" key="4">
    <source>
        <dbReference type="ARBA" id="ARBA00022553"/>
    </source>
</evidence>
<comment type="caution">
    <text evidence="12">The sequence shown here is derived from an EMBL/GenBank/DDBJ whole genome shotgun (WGS) entry which is preliminary data.</text>
</comment>
<dbReference type="SUPFAM" id="SSF47384">
    <property type="entry name" value="Homodimeric domain of signal transducing histidine kinase"/>
    <property type="match status" value="1"/>
</dbReference>
<dbReference type="SUPFAM" id="SSF55874">
    <property type="entry name" value="ATPase domain of HSP90 chaperone/DNA topoisomerase II/histidine kinase"/>
    <property type="match status" value="1"/>
</dbReference>
<reference evidence="12 13" key="1">
    <citation type="submission" date="2023-05" db="EMBL/GenBank/DDBJ databases">
        <title>Rombocin, a short stable natural nisin variant, displays selective antimicrobial activity against Listeria monocytogenes and employs dual mode of action to kill target bacterial strains.</title>
        <authorList>
            <person name="Wambui J."/>
            <person name="Stephan R."/>
            <person name="Kuipers O.P."/>
        </authorList>
    </citation>
    <scope>NUCLEOTIDE SEQUENCE [LARGE SCALE GENOMIC DNA]</scope>
    <source>
        <strain evidence="12 13">RC002</strain>
    </source>
</reference>
<dbReference type="PANTHER" id="PTHR45528:SF8">
    <property type="entry name" value="HISTIDINE KINASE"/>
    <property type="match status" value="1"/>
</dbReference>
<dbReference type="InterPro" id="IPR008358">
    <property type="entry name" value="Sig_transdc_His_kin/Pase_MprB"/>
</dbReference>
<dbReference type="CDD" id="cd00082">
    <property type="entry name" value="HisKA"/>
    <property type="match status" value="1"/>
</dbReference>
<keyword evidence="10" id="KW-0472">Membrane</keyword>
<dbReference type="InterPro" id="IPR036097">
    <property type="entry name" value="HisK_dim/P_sf"/>
</dbReference>
<keyword evidence="7 12" id="KW-0418">Kinase</keyword>
<dbReference type="GO" id="GO:0016301">
    <property type="term" value="F:kinase activity"/>
    <property type="evidence" value="ECO:0007669"/>
    <property type="project" value="UniProtKB-KW"/>
</dbReference>
<evidence type="ECO:0000313" key="13">
    <source>
        <dbReference type="Proteomes" id="UP001301012"/>
    </source>
</evidence>
<dbReference type="InterPro" id="IPR050398">
    <property type="entry name" value="HssS/ArlS-like"/>
</dbReference>
<accession>A0ABT7E9W8</accession>
<evidence type="ECO:0000256" key="3">
    <source>
        <dbReference type="ARBA" id="ARBA00012438"/>
    </source>
</evidence>
<dbReference type="SMART" id="SM00387">
    <property type="entry name" value="HATPase_c"/>
    <property type="match status" value="1"/>
</dbReference>
<keyword evidence="4" id="KW-0597">Phosphoprotein</keyword>
<keyword evidence="8" id="KW-1133">Transmembrane helix</keyword>
<dbReference type="InterPro" id="IPR036890">
    <property type="entry name" value="HATPase_C_sf"/>
</dbReference>
<comment type="subcellular location">
    <subcellularLocation>
        <location evidence="2">Membrane</location>
        <topology evidence="2">Multi-pass membrane protein</topology>
    </subcellularLocation>
</comment>
<evidence type="ECO:0000256" key="1">
    <source>
        <dbReference type="ARBA" id="ARBA00000085"/>
    </source>
</evidence>
<gene>
    <name evidence="12" type="ORF">QOZ84_09180</name>
</gene>
<dbReference type="PROSITE" id="PS50109">
    <property type="entry name" value="HIS_KIN"/>
    <property type="match status" value="1"/>
</dbReference>
<evidence type="ECO:0000256" key="10">
    <source>
        <dbReference type="ARBA" id="ARBA00023136"/>
    </source>
</evidence>